<dbReference type="Proteomes" id="UP001180737">
    <property type="component" value="Unassembled WGS sequence"/>
</dbReference>
<sequence length="55" mass="6280">MLSTTAQLLEAVLLQGFLRLEQQSDTPTLDVPNPGRRKAWAHPMLPGNRCYRLKF</sequence>
<reference evidence="1" key="1">
    <citation type="submission" date="2024-05" db="EMBL/GenBank/DDBJ databases">
        <title>30 novel species of actinomycetes from the DSMZ collection.</title>
        <authorList>
            <person name="Nouioui I."/>
        </authorList>
    </citation>
    <scope>NUCLEOTIDE SEQUENCE</scope>
    <source>
        <strain evidence="1">DSM 3412</strain>
    </source>
</reference>
<evidence type="ECO:0000313" key="2">
    <source>
        <dbReference type="Proteomes" id="UP001180737"/>
    </source>
</evidence>
<dbReference type="RefSeq" id="WP_157856652.1">
    <property type="nucleotide sequence ID" value="NZ_JAVRFJ010000042.1"/>
</dbReference>
<accession>A0ABU2Z8Y2</accession>
<gene>
    <name evidence="1" type="ORF">RM704_35995</name>
</gene>
<organism evidence="1 2">
    <name type="scientific">Streptomyces gottesmaniae</name>
    <dbReference type="NCBI Taxonomy" id="3075518"/>
    <lineage>
        <taxon>Bacteria</taxon>
        <taxon>Bacillati</taxon>
        <taxon>Actinomycetota</taxon>
        <taxon>Actinomycetes</taxon>
        <taxon>Kitasatosporales</taxon>
        <taxon>Streptomycetaceae</taxon>
        <taxon>Streptomyces</taxon>
    </lineage>
</organism>
<proteinExistence type="predicted"/>
<evidence type="ECO:0000313" key="1">
    <source>
        <dbReference type="EMBL" id="MDT0572805.1"/>
    </source>
</evidence>
<keyword evidence="2" id="KW-1185">Reference proteome</keyword>
<comment type="caution">
    <text evidence="1">The sequence shown here is derived from an EMBL/GenBank/DDBJ whole genome shotgun (WGS) entry which is preliminary data.</text>
</comment>
<protein>
    <submittedName>
        <fullName evidence="1">Uncharacterized protein</fullName>
    </submittedName>
</protein>
<name>A0ABU2Z8Y2_9ACTN</name>
<dbReference type="EMBL" id="JAVRFJ010000042">
    <property type="protein sequence ID" value="MDT0572805.1"/>
    <property type="molecule type" value="Genomic_DNA"/>
</dbReference>